<evidence type="ECO:0000313" key="2">
    <source>
        <dbReference type="RefSeq" id="XP_023948709.1"/>
    </source>
</evidence>
<protein>
    <submittedName>
        <fullName evidence="2">Uncharacterized protein LOC112053506</fullName>
    </submittedName>
</protein>
<dbReference type="RefSeq" id="XP_023948709.1">
    <property type="nucleotide sequence ID" value="XM_024092941.2"/>
</dbReference>
<dbReference type="Proteomes" id="UP001652582">
    <property type="component" value="Chromosome 4"/>
</dbReference>
<sequence>MWGLLVLLVAGAHALRPDDADIPPYVQARAAFTHSRLYLQESAPQESKDITSPLSRRHVAFGILVAVTGTIAEKYEEDGKDKYLDIMDEQVPYAWQNYETVARNVNQILAEANAKIQPITSLIDAICRNLDIEKCNIQVNERITNSDAFTKHRAKLLIALGRVSQILTKHEDELNQVSKTFKVVPYLLQNFQTMSYNQFIKELHNVYVMLRKSRLRH</sequence>
<dbReference type="OrthoDB" id="6902926at2759"/>
<dbReference type="GeneID" id="112053506"/>
<dbReference type="AlphaFoldDB" id="A0A6J1NLS4"/>
<accession>A0A6J1NLS4</accession>
<keyword evidence="1" id="KW-1185">Reference proteome</keyword>
<proteinExistence type="predicted"/>
<evidence type="ECO:0000313" key="1">
    <source>
        <dbReference type="Proteomes" id="UP001652582"/>
    </source>
</evidence>
<reference evidence="2" key="1">
    <citation type="submission" date="2025-08" db="UniProtKB">
        <authorList>
            <consortium name="RefSeq"/>
        </authorList>
    </citation>
    <scope>IDENTIFICATION</scope>
</reference>
<organism evidence="1 2">
    <name type="scientific">Bicyclus anynana</name>
    <name type="common">Squinting bush brown butterfly</name>
    <dbReference type="NCBI Taxonomy" id="110368"/>
    <lineage>
        <taxon>Eukaryota</taxon>
        <taxon>Metazoa</taxon>
        <taxon>Ecdysozoa</taxon>
        <taxon>Arthropoda</taxon>
        <taxon>Hexapoda</taxon>
        <taxon>Insecta</taxon>
        <taxon>Pterygota</taxon>
        <taxon>Neoptera</taxon>
        <taxon>Endopterygota</taxon>
        <taxon>Lepidoptera</taxon>
        <taxon>Glossata</taxon>
        <taxon>Ditrysia</taxon>
        <taxon>Papilionoidea</taxon>
        <taxon>Nymphalidae</taxon>
        <taxon>Satyrinae</taxon>
        <taxon>Satyrini</taxon>
        <taxon>Mycalesina</taxon>
        <taxon>Bicyclus</taxon>
    </lineage>
</organism>
<name>A0A6J1NLS4_BICAN</name>
<gene>
    <name evidence="2" type="primary">LOC112053506</name>
</gene>
<dbReference type="KEGG" id="bany:112053506"/>